<dbReference type="AlphaFoldDB" id="S5SSL4"/>
<protein>
    <submittedName>
        <fullName evidence="2">Uncharacterized protein</fullName>
    </submittedName>
</protein>
<keyword evidence="1" id="KW-0812">Transmembrane</keyword>
<keyword evidence="1" id="KW-0472">Membrane</keyword>
<feature type="transmembrane region" description="Helical" evidence="1">
    <location>
        <begin position="77"/>
        <end position="98"/>
    </location>
</feature>
<feature type="transmembrane region" description="Helical" evidence="1">
    <location>
        <begin position="26"/>
        <end position="44"/>
    </location>
</feature>
<organism evidence="2 3">
    <name type="scientific">Corynebacterium maris DSM 45190</name>
    <dbReference type="NCBI Taxonomy" id="1224163"/>
    <lineage>
        <taxon>Bacteria</taxon>
        <taxon>Bacillati</taxon>
        <taxon>Actinomycetota</taxon>
        <taxon>Actinomycetes</taxon>
        <taxon>Mycobacteriales</taxon>
        <taxon>Corynebacteriaceae</taxon>
        <taxon>Corynebacterium</taxon>
    </lineage>
</organism>
<evidence type="ECO:0000313" key="2">
    <source>
        <dbReference type="EMBL" id="AGS33997.1"/>
    </source>
</evidence>
<keyword evidence="1" id="KW-1133">Transmembrane helix</keyword>
<dbReference type="KEGG" id="cmd:B841_02570"/>
<feature type="transmembrane region" description="Helical" evidence="1">
    <location>
        <begin position="137"/>
        <end position="159"/>
    </location>
</feature>
<reference evidence="2 3" key="1">
    <citation type="submission" date="2012-11" db="EMBL/GenBank/DDBJ databases">
        <title>The complete genome sequence of Corynebacterium maris Coryn-1 (=DSM 45190).</title>
        <authorList>
            <person name="Schaffert L."/>
            <person name="Albersmeier A."/>
            <person name="Kalinowski J."/>
            <person name="Ruckert C."/>
        </authorList>
    </citation>
    <scope>NUCLEOTIDE SEQUENCE [LARGE SCALE GENOMIC DNA]</scope>
    <source>
        <strain evidence="3">Coryn-1</strain>
    </source>
</reference>
<feature type="transmembrane region" description="Helical" evidence="1">
    <location>
        <begin position="110"/>
        <end position="131"/>
    </location>
</feature>
<dbReference type="PATRIC" id="fig|1224163.3.peg.518"/>
<evidence type="ECO:0000256" key="1">
    <source>
        <dbReference type="SAM" id="Phobius"/>
    </source>
</evidence>
<gene>
    <name evidence="2" type="ORF">B841_02570</name>
</gene>
<dbReference type="Proteomes" id="UP000015388">
    <property type="component" value="Chromosome"/>
</dbReference>
<feature type="transmembrane region" description="Helical" evidence="1">
    <location>
        <begin position="191"/>
        <end position="207"/>
    </location>
</feature>
<dbReference type="EMBL" id="CP003924">
    <property type="protein sequence ID" value="AGS33997.1"/>
    <property type="molecule type" value="Genomic_DNA"/>
</dbReference>
<sequence>MILAQLLVAAFFLFTPVRTPPLSTGLLIAAVVAAVIQAAASWALPARWPLLLGAVLSTVGWGSWVLVALTSEPNDPVINITGLLVASGLVTSAAAMLGQWAGAAGRRPRAFLFAGLYLAVVALDWLSLGFLSSLPVALISGSLLSALLGTALAGFHVAYVHLLPRIGARAVALAGGYLSLAGYALVVPASLVALPGLVLVAVAAVLWRRRIVSPA</sequence>
<dbReference type="HOGENOM" id="CLU_1281409_0_0_11"/>
<accession>S5SSL4</accession>
<evidence type="ECO:0000313" key="3">
    <source>
        <dbReference type="Proteomes" id="UP000015388"/>
    </source>
</evidence>
<dbReference type="STRING" id="1224163.B841_02570"/>
<name>S5SSL4_9CORY</name>
<feature type="transmembrane region" description="Helical" evidence="1">
    <location>
        <begin position="51"/>
        <end position="71"/>
    </location>
</feature>
<keyword evidence="3" id="KW-1185">Reference proteome</keyword>
<proteinExistence type="predicted"/>